<dbReference type="InterPro" id="IPR003413">
    <property type="entry name" value="T2SS_GspI_C"/>
</dbReference>
<dbReference type="NCBIfam" id="TIGR01707">
    <property type="entry name" value="gspI"/>
    <property type="match status" value="1"/>
</dbReference>
<dbReference type="Pfam" id="PF07963">
    <property type="entry name" value="N_methyl"/>
    <property type="match status" value="1"/>
</dbReference>
<evidence type="ECO:0000256" key="9">
    <source>
        <dbReference type="RuleBase" id="RU368030"/>
    </source>
</evidence>
<dbReference type="EMBL" id="JEMG01000001">
    <property type="protein sequence ID" value="EYC51067.1"/>
    <property type="molecule type" value="Genomic_DNA"/>
</dbReference>
<feature type="domain" description="Type II secretion system protein GspI C-terminal" evidence="10">
    <location>
        <begin position="53"/>
        <end position="136"/>
    </location>
</feature>
<keyword evidence="5 9" id="KW-0997">Cell inner membrane</keyword>
<proteinExistence type="inferred from homology"/>
<dbReference type="OrthoDB" id="5296572at2"/>
<evidence type="ECO:0000256" key="8">
    <source>
        <dbReference type="ARBA" id="ARBA00023136"/>
    </source>
</evidence>
<comment type="subcellular location">
    <subcellularLocation>
        <location evidence="1 9">Cell inner membrane</location>
        <topology evidence="1 9">Single-pass membrane protein</topology>
    </subcellularLocation>
</comment>
<keyword evidence="3" id="KW-1003">Cell membrane</keyword>
<comment type="caution">
    <text evidence="11">The sequence shown here is derived from an EMBL/GenBank/DDBJ whole genome shotgun (WGS) entry which is preliminary data.</text>
</comment>
<sequence length="139" mass="15055">MSHCRAARQPGCRVQGGFTLIEVLVALSITGTALLAGLQGARALERLAERQTEQWLAQLCARNALTSLRLHALYPPTGEHDSGCQQLGQTYTMHLTISPTPNPSFRAVQVRVFKPQAAEGGSQGERTSLLQLSTLVGRY</sequence>
<evidence type="ECO:0000256" key="1">
    <source>
        <dbReference type="ARBA" id="ARBA00004377"/>
    </source>
</evidence>
<evidence type="ECO:0000256" key="4">
    <source>
        <dbReference type="ARBA" id="ARBA00022481"/>
    </source>
</evidence>
<evidence type="ECO:0000256" key="6">
    <source>
        <dbReference type="ARBA" id="ARBA00022692"/>
    </source>
</evidence>
<evidence type="ECO:0000256" key="3">
    <source>
        <dbReference type="ARBA" id="ARBA00022475"/>
    </source>
</evidence>
<dbReference type="InterPro" id="IPR012902">
    <property type="entry name" value="N_methyl_site"/>
</dbReference>
<organism evidence="11 12">
    <name type="scientific">Hylemonella gracilis str. Niagara R</name>
    <dbReference type="NCBI Taxonomy" id="1458275"/>
    <lineage>
        <taxon>Bacteria</taxon>
        <taxon>Pseudomonadati</taxon>
        <taxon>Pseudomonadota</taxon>
        <taxon>Betaproteobacteria</taxon>
        <taxon>Burkholderiales</taxon>
        <taxon>Comamonadaceae</taxon>
        <taxon>Hylemonella</taxon>
    </lineage>
</organism>
<keyword evidence="8 9" id="KW-0472">Membrane</keyword>
<evidence type="ECO:0000313" key="12">
    <source>
        <dbReference type="Proteomes" id="UP000023268"/>
    </source>
</evidence>
<comment type="similarity">
    <text evidence="2 9">Belongs to the GSP I family.</text>
</comment>
<comment type="PTM">
    <text evidence="9">Cleaved by prepilin peptidase.</text>
</comment>
<dbReference type="GO" id="GO:0015628">
    <property type="term" value="P:protein secretion by the type II secretion system"/>
    <property type="evidence" value="ECO:0007669"/>
    <property type="project" value="UniProtKB-UniRule"/>
</dbReference>
<comment type="subunit">
    <text evidence="9">Type II secretion is composed of four main components: the outer membrane complex, the inner membrane complex, the cytoplasmic secretion ATPase and the periplasm-spanning pseudopilus.</text>
</comment>
<dbReference type="Proteomes" id="UP000023268">
    <property type="component" value="Unassembled WGS sequence"/>
</dbReference>
<dbReference type="NCBIfam" id="TIGR02532">
    <property type="entry name" value="IV_pilin_GFxxxE"/>
    <property type="match status" value="1"/>
</dbReference>
<dbReference type="AlphaFoldDB" id="A0A016XHR7"/>
<dbReference type="GO" id="GO:0015627">
    <property type="term" value="C:type II protein secretion system complex"/>
    <property type="evidence" value="ECO:0007669"/>
    <property type="project" value="UniProtKB-UniRule"/>
</dbReference>
<evidence type="ECO:0000313" key="11">
    <source>
        <dbReference type="EMBL" id="EYC51067.1"/>
    </source>
</evidence>
<gene>
    <name evidence="11" type="ORF">AZ34_08245</name>
</gene>
<name>A0A016XHR7_9BURK</name>
<dbReference type="PANTHER" id="PTHR38779:SF2">
    <property type="entry name" value="TYPE II SECRETION SYSTEM PROTEIN I-RELATED"/>
    <property type="match status" value="1"/>
</dbReference>
<comment type="function">
    <text evidence="9">Component of the type II secretion system required for the energy-dependent secretion of extracellular factors such as proteases and toxins from the periplasm.</text>
</comment>
<dbReference type="eggNOG" id="COG2165">
    <property type="taxonomic scope" value="Bacteria"/>
</dbReference>
<reference evidence="11 12" key="1">
    <citation type="submission" date="2014-02" db="EMBL/GenBank/DDBJ databases">
        <title>Draft Genome of Hylemonella gracilis isolated from the Niagara River.</title>
        <authorList>
            <person name="Pawlowski D.R."/>
            <person name="Koudelka G.B."/>
        </authorList>
    </citation>
    <scope>NUCLEOTIDE SEQUENCE [LARGE SCALE GENOMIC DNA]</scope>
    <source>
        <strain evidence="11 12">Niagara R</strain>
    </source>
</reference>
<evidence type="ECO:0000256" key="2">
    <source>
        <dbReference type="ARBA" id="ARBA00008358"/>
    </source>
</evidence>
<evidence type="ECO:0000256" key="7">
    <source>
        <dbReference type="ARBA" id="ARBA00022989"/>
    </source>
</evidence>
<dbReference type="GO" id="GO:0005886">
    <property type="term" value="C:plasma membrane"/>
    <property type="evidence" value="ECO:0007669"/>
    <property type="project" value="UniProtKB-SubCell"/>
</dbReference>
<dbReference type="InterPro" id="IPR010052">
    <property type="entry name" value="T2SS_protein-GspI"/>
</dbReference>
<evidence type="ECO:0000256" key="5">
    <source>
        <dbReference type="ARBA" id="ARBA00022519"/>
    </source>
</evidence>
<dbReference type="Gene3D" id="3.30.1300.30">
    <property type="entry name" value="GSPII I/J protein-like"/>
    <property type="match status" value="1"/>
</dbReference>
<dbReference type="Pfam" id="PF02501">
    <property type="entry name" value="T2SSI"/>
    <property type="match status" value="1"/>
</dbReference>
<dbReference type="PANTHER" id="PTHR38779">
    <property type="entry name" value="TYPE II SECRETION SYSTEM PROTEIN I-RELATED"/>
    <property type="match status" value="1"/>
</dbReference>
<keyword evidence="7 9" id="KW-1133">Transmembrane helix</keyword>
<feature type="transmembrane region" description="Helical" evidence="9">
    <location>
        <begin position="18"/>
        <end position="38"/>
    </location>
</feature>
<keyword evidence="6 9" id="KW-0812">Transmembrane</keyword>
<keyword evidence="4 9" id="KW-0488">Methylation</keyword>
<protein>
    <recommendedName>
        <fullName evidence="9">Type II secretion system protein I</fullName>
        <shortName evidence="9">T2SS minor pseudopilin I</shortName>
    </recommendedName>
</protein>
<dbReference type="PROSITE" id="PS00409">
    <property type="entry name" value="PROKAR_NTER_METHYL"/>
    <property type="match status" value="1"/>
</dbReference>
<evidence type="ECO:0000259" key="10">
    <source>
        <dbReference type="Pfam" id="PF02501"/>
    </source>
</evidence>
<dbReference type="STRING" id="1458275.AZ34_08245"/>
<dbReference type="SUPFAM" id="SSF54523">
    <property type="entry name" value="Pili subunits"/>
    <property type="match status" value="1"/>
</dbReference>
<accession>A0A016XHR7</accession>
<dbReference type="InterPro" id="IPR045584">
    <property type="entry name" value="Pilin-like"/>
</dbReference>